<reference evidence="1" key="1">
    <citation type="submission" date="2020-10" db="EMBL/GenBank/DDBJ databases">
        <title>Bacterium isolated from coastal waters sediment.</title>
        <authorList>
            <person name="Chen R.-J."/>
            <person name="Lu D.-C."/>
            <person name="Zhu K.-L."/>
            <person name="Du Z.-J."/>
        </authorList>
    </citation>
    <scope>NUCLEOTIDE SEQUENCE</scope>
    <source>
        <strain evidence="1">N1Y112</strain>
    </source>
</reference>
<dbReference type="PANTHER" id="PTHR34290:SF2">
    <property type="entry name" value="OS04G0668800 PROTEIN"/>
    <property type="match status" value="1"/>
</dbReference>
<protein>
    <submittedName>
        <fullName evidence="1">DUF393 domain-containing protein</fullName>
    </submittedName>
</protein>
<dbReference type="AlphaFoldDB" id="A0A8J7JY80"/>
<gene>
    <name evidence="1" type="ORF">IOQ59_02615</name>
</gene>
<dbReference type="Proteomes" id="UP000640333">
    <property type="component" value="Unassembled WGS sequence"/>
</dbReference>
<dbReference type="PANTHER" id="PTHR34290">
    <property type="entry name" value="SI:CH73-390P7.2"/>
    <property type="match status" value="1"/>
</dbReference>
<evidence type="ECO:0000313" key="1">
    <source>
        <dbReference type="EMBL" id="MBE9396149.1"/>
    </source>
</evidence>
<sequence>MKPEVFYDGDCPLCRKEINHYIRLDTDQRVNWRNIWQERDNLAKRGIEFSDAMKWLHTTDHNGDLHRGVYSFVVIWRELPYYRWLARVVVGLKLIGLMDIVYQRFARRRFRSRCKEGCQIPD</sequence>
<dbReference type="InterPro" id="IPR007263">
    <property type="entry name" value="DCC1-like"/>
</dbReference>
<dbReference type="RefSeq" id="WP_193951703.1">
    <property type="nucleotide sequence ID" value="NZ_JADEYS010000002.1"/>
</dbReference>
<accession>A0A8J7JY80</accession>
<dbReference type="Pfam" id="PF04134">
    <property type="entry name" value="DCC1-like"/>
    <property type="match status" value="1"/>
</dbReference>
<keyword evidence="2" id="KW-1185">Reference proteome</keyword>
<organism evidence="1 2">
    <name type="scientific">Pontibacterium sinense</name>
    <dbReference type="NCBI Taxonomy" id="2781979"/>
    <lineage>
        <taxon>Bacteria</taxon>
        <taxon>Pseudomonadati</taxon>
        <taxon>Pseudomonadota</taxon>
        <taxon>Gammaproteobacteria</taxon>
        <taxon>Oceanospirillales</taxon>
        <taxon>Oceanospirillaceae</taxon>
        <taxon>Pontibacterium</taxon>
    </lineage>
</organism>
<name>A0A8J7JY80_9GAMM</name>
<dbReference type="EMBL" id="JADEYS010000002">
    <property type="protein sequence ID" value="MBE9396149.1"/>
    <property type="molecule type" value="Genomic_DNA"/>
</dbReference>
<proteinExistence type="predicted"/>
<evidence type="ECO:0000313" key="2">
    <source>
        <dbReference type="Proteomes" id="UP000640333"/>
    </source>
</evidence>
<dbReference type="InterPro" id="IPR044691">
    <property type="entry name" value="DCC1_Trx"/>
</dbReference>
<dbReference type="GO" id="GO:0015035">
    <property type="term" value="F:protein-disulfide reductase activity"/>
    <property type="evidence" value="ECO:0007669"/>
    <property type="project" value="InterPro"/>
</dbReference>
<comment type="caution">
    <text evidence="1">The sequence shown here is derived from an EMBL/GenBank/DDBJ whole genome shotgun (WGS) entry which is preliminary data.</text>
</comment>